<keyword evidence="3 6" id="KW-0863">Zinc-finger</keyword>
<accession>A0A8T2R684</accession>
<dbReference type="GO" id="GO:0005634">
    <property type="term" value="C:nucleus"/>
    <property type="evidence" value="ECO:0007669"/>
    <property type="project" value="UniProtKB-SubCell"/>
</dbReference>
<reference evidence="9" key="1">
    <citation type="submission" date="2021-08" db="EMBL/GenBank/DDBJ databases">
        <title>WGS assembly of Ceratopteris richardii.</title>
        <authorList>
            <person name="Marchant D.B."/>
            <person name="Chen G."/>
            <person name="Jenkins J."/>
            <person name="Shu S."/>
            <person name="Leebens-Mack J."/>
            <person name="Grimwood J."/>
            <person name="Schmutz J."/>
            <person name="Soltis P."/>
            <person name="Soltis D."/>
            <person name="Chen Z.-H."/>
        </authorList>
    </citation>
    <scope>NUCLEOTIDE SEQUENCE</scope>
    <source>
        <strain evidence="9">Whitten #5841</strain>
        <tissue evidence="9">Leaf</tissue>
    </source>
</reference>
<feature type="compositionally biased region" description="Polar residues" evidence="7">
    <location>
        <begin position="205"/>
        <end position="229"/>
    </location>
</feature>
<evidence type="ECO:0000313" key="10">
    <source>
        <dbReference type="Proteomes" id="UP000825935"/>
    </source>
</evidence>
<dbReference type="Gene3D" id="3.30.160.60">
    <property type="entry name" value="Classic Zinc Finger"/>
    <property type="match status" value="1"/>
</dbReference>
<evidence type="ECO:0000256" key="2">
    <source>
        <dbReference type="ARBA" id="ARBA00022723"/>
    </source>
</evidence>
<evidence type="ECO:0000256" key="7">
    <source>
        <dbReference type="SAM" id="MobiDB-lite"/>
    </source>
</evidence>
<evidence type="ECO:0000256" key="6">
    <source>
        <dbReference type="PROSITE-ProRule" id="PRU00042"/>
    </source>
</evidence>
<keyword evidence="2" id="KW-0479">Metal-binding</keyword>
<gene>
    <name evidence="9" type="ORF">KP509_29G038300</name>
</gene>
<dbReference type="GO" id="GO:0009788">
    <property type="term" value="P:negative regulation of abscisic acid-activated signaling pathway"/>
    <property type="evidence" value="ECO:0007669"/>
    <property type="project" value="InterPro"/>
</dbReference>
<dbReference type="AlphaFoldDB" id="A0A8T2R684"/>
<dbReference type="InterPro" id="IPR044246">
    <property type="entry name" value="ZFP3-like"/>
</dbReference>
<dbReference type="PANTHER" id="PTHR47287:SF15">
    <property type="entry name" value="ZINC FINGER PROTEIN 3-LIKE"/>
    <property type="match status" value="1"/>
</dbReference>
<proteinExistence type="predicted"/>
<protein>
    <recommendedName>
        <fullName evidence="8">C2H2-type domain-containing protein</fullName>
    </recommendedName>
</protein>
<dbReference type="InterPro" id="IPR036236">
    <property type="entry name" value="Znf_C2H2_sf"/>
</dbReference>
<feature type="region of interest" description="Disordered" evidence="7">
    <location>
        <begin position="60"/>
        <end position="86"/>
    </location>
</feature>
<evidence type="ECO:0000256" key="5">
    <source>
        <dbReference type="ARBA" id="ARBA00023242"/>
    </source>
</evidence>
<feature type="region of interest" description="Disordered" evidence="7">
    <location>
        <begin position="179"/>
        <end position="242"/>
    </location>
</feature>
<dbReference type="PANTHER" id="PTHR47287">
    <property type="entry name" value="C2H2 AND C2HC ZINC FINGERS SUPERFAMILY PROTEIN"/>
    <property type="match status" value="1"/>
</dbReference>
<dbReference type="EMBL" id="CM035434">
    <property type="protein sequence ID" value="KAH7291849.1"/>
    <property type="molecule type" value="Genomic_DNA"/>
</dbReference>
<feature type="compositionally biased region" description="Basic and acidic residues" evidence="7">
    <location>
        <begin position="230"/>
        <end position="242"/>
    </location>
</feature>
<comment type="caution">
    <text evidence="9">The sequence shown here is derived from an EMBL/GenBank/DDBJ whole genome shotgun (WGS) entry which is preliminary data.</text>
</comment>
<dbReference type="OrthoDB" id="654211at2759"/>
<sequence length="444" mass="48188">MVASLSLEALPASLGLSQGPVASEGSSTPSTIRELARSPFGLPISSKPLSDTLRRLGADDEPRLCRGHVAPDIEPSSTSERATPSDQYGLRIPLGHTTCCVDVNSTLDVRNSIMGETALLRRPSAMAISDATNREEEEGRNDFEQFKATLPGRTIGWVDQATEWVDRRTEDMIGANFGNASHLHMSKKPRNDDQRADNDLLPSSKLMQNKITSYQTSPTELEAAGTSSSHGRESNSGEMKDSASGKVFSCFFCSRKFYSSQALGGHQNAHKRERTAARKTAMLPLAGTNPCFDERYNPYTYLDSIGNSTIDMTHQNSSKGLISGGPPSLFLNGNELFANSRSLGIKAHSLVHKPLKMDSLYKPSPQLSASYNKPLIGVGKFGVPPFGSQLNTRTSEFADGEQDYTSRPNFGSWTSFSSPRCNSSVPCSSSSPYQEEALDLSLKL</sequence>
<name>A0A8T2R684_CERRI</name>
<dbReference type="GO" id="GO:0008270">
    <property type="term" value="F:zinc ion binding"/>
    <property type="evidence" value="ECO:0007669"/>
    <property type="project" value="UniProtKB-KW"/>
</dbReference>
<evidence type="ECO:0000256" key="1">
    <source>
        <dbReference type="ARBA" id="ARBA00004123"/>
    </source>
</evidence>
<feature type="compositionally biased region" description="Polar residues" evidence="7">
    <location>
        <begin position="75"/>
        <end position="86"/>
    </location>
</feature>
<dbReference type="InterPro" id="IPR013087">
    <property type="entry name" value="Znf_C2H2_type"/>
</dbReference>
<dbReference type="PROSITE" id="PS00028">
    <property type="entry name" value="ZINC_FINGER_C2H2_1"/>
    <property type="match status" value="1"/>
</dbReference>
<evidence type="ECO:0000256" key="4">
    <source>
        <dbReference type="ARBA" id="ARBA00022833"/>
    </source>
</evidence>
<organism evidence="9 10">
    <name type="scientific">Ceratopteris richardii</name>
    <name type="common">Triangle waterfern</name>
    <dbReference type="NCBI Taxonomy" id="49495"/>
    <lineage>
        <taxon>Eukaryota</taxon>
        <taxon>Viridiplantae</taxon>
        <taxon>Streptophyta</taxon>
        <taxon>Embryophyta</taxon>
        <taxon>Tracheophyta</taxon>
        <taxon>Polypodiopsida</taxon>
        <taxon>Polypodiidae</taxon>
        <taxon>Polypodiales</taxon>
        <taxon>Pteridineae</taxon>
        <taxon>Pteridaceae</taxon>
        <taxon>Parkerioideae</taxon>
        <taxon>Ceratopteris</taxon>
    </lineage>
</organism>
<feature type="domain" description="C2H2-type" evidence="8">
    <location>
        <begin position="248"/>
        <end position="275"/>
    </location>
</feature>
<keyword evidence="4" id="KW-0862">Zinc</keyword>
<evidence type="ECO:0000256" key="3">
    <source>
        <dbReference type="ARBA" id="ARBA00022771"/>
    </source>
</evidence>
<keyword evidence="10" id="KW-1185">Reference proteome</keyword>
<evidence type="ECO:0000313" key="9">
    <source>
        <dbReference type="EMBL" id="KAH7291849.1"/>
    </source>
</evidence>
<keyword evidence="5" id="KW-0539">Nucleus</keyword>
<dbReference type="SUPFAM" id="SSF57667">
    <property type="entry name" value="beta-beta-alpha zinc fingers"/>
    <property type="match status" value="1"/>
</dbReference>
<feature type="compositionally biased region" description="Basic and acidic residues" evidence="7">
    <location>
        <begin position="189"/>
        <end position="198"/>
    </location>
</feature>
<dbReference type="PROSITE" id="PS50157">
    <property type="entry name" value="ZINC_FINGER_C2H2_2"/>
    <property type="match status" value="1"/>
</dbReference>
<dbReference type="Proteomes" id="UP000825935">
    <property type="component" value="Chromosome 29"/>
</dbReference>
<evidence type="ECO:0000259" key="8">
    <source>
        <dbReference type="PROSITE" id="PS50157"/>
    </source>
</evidence>
<comment type="subcellular location">
    <subcellularLocation>
        <location evidence="1">Nucleus</location>
    </subcellularLocation>
</comment>